<proteinExistence type="predicted"/>
<gene>
    <name evidence="2" type="ORF">GFSPODELE1_LOCUS9334</name>
</gene>
<keyword evidence="1" id="KW-1133">Transmembrane helix</keyword>
<evidence type="ECO:0000256" key="1">
    <source>
        <dbReference type="SAM" id="Phobius"/>
    </source>
</evidence>
<dbReference type="Proteomes" id="UP001497453">
    <property type="component" value="Chromosome 7"/>
</dbReference>
<evidence type="ECO:0000313" key="3">
    <source>
        <dbReference type="Proteomes" id="UP001497453"/>
    </source>
</evidence>
<feature type="transmembrane region" description="Helical" evidence="1">
    <location>
        <begin position="12"/>
        <end position="32"/>
    </location>
</feature>
<name>A0ABP1E0G9_9APHY</name>
<reference evidence="3" key="1">
    <citation type="submission" date="2024-04" db="EMBL/GenBank/DDBJ databases">
        <authorList>
            <person name="Shaw F."/>
            <person name="Minotto A."/>
        </authorList>
    </citation>
    <scope>NUCLEOTIDE SEQUENCE [LARGE SCALE GENOMIC DNA]</scope>
</reference>
<keyword evidence="1" id="KW-0812">Transmembrane</keyword>
<dbReference type="InterPro" id="IPR032675">
    <property type="entry name" value="LRR_dom_sf"/>
</dbReference>
<keyword evidence="1" id="KW-0472">Membrane</keyword>
<evidence type="ECO:0000313" key="2">
    <source>
        <dbReference type="EMBL" id="CAL1713492.1"/>
    </source>
</evidence>
<accession>A0ABP1E0G9</accession>
<evidence type="ECO:0008006" key="4">
    <source>
        <dbReference type="Google" id="ProtNLM"/>
    </source>
</evidence>
<organism evidence="2 3">
    <name type="scientific">Somion occarium</name>
    <dbReference type="NCBI Taxonomy" id="3059160"/>
    <lineage>
        <taxon>Eukaryota</taxon>
        <taxon>Fungi</taxon>
        <taxon>Dikarya</taxon>
        <taxon>Basidiomycota</taxon>
        <taxon>Agaricomycotina</taxon>
        <taxon>Agaricomycetes</taxon>
        <taxon>Polyporales</taxon>
        <taxon>Cerrenaceae</taxon>
        <taxon>Somion</taxon>
    </lineage>
</organism>
<dbReference type="EMBL" id="OZ037950">
    <property type="protein sequence ID" value="CAL1713492.1"/>
    <property type="molecule type" value="Genomic_DNA"/>
</dbReference>
<dbReference type="Gene3D" id="3.80.10.10">
    <property type="entry name" value="Ribonuclease Inhibitor"/>
    <property type="match status" value="1"/>
</dbReference>
<protein>
    <recommendedName>
        <fullName evidence="4">F-box domain-containing protein</fullName>
    </recommendedName>
</protein>
<keyword evidence="3" id="KW-1185">Reference proteome</keyword>
<sequence length="509" mass="58004">MTQAYDFNGKCVLNFDVLLVVMSFLWGPNLLSMMRTCKFLYRTGIPMLLEHGVYIWPEKHAVSFCRFLSTDTSYRFRFLRKLTIWHFPYDNPHLFRAILKTLQYATRLQELELNDAEEFLVYDEHFARVVSSLLDLRCLVLSGIEEQGLESLRTLRAPLTHLTVRFGAMNSNEDPPEPTPFLASVSNTLEMIDFDNPNMEGISGIVVCPKVHTFKIQQYWTLPTRHLVLCFPNLKRLNVLTEERLNRAETDAFRVQNKTELASTQSWTSLDRLDADVNTAFLLALNCRVSLWNAEHICHWDWRKLPIVLGDIHPTRLTLRVLEPEAAVPGALLDLSPATELTSLSLEVEIHRESADLSLLMTRVAACLETAQSLVTLRLSVVHHAPRPCKFRPVQEQEQVSDSDPGPGSDSDLDSDIFKLFARECMKPDDLDRDFEAIDMFAFATRLATSILSLKYVFVGLARCYEGPFQLWSVTRTGCGDAFLQTVDAETANDVLRHNDMPETGPCIL</sequence>